<sequence length="114" mass="12801">MTDEQKKVIIEKVSKMLPNVSKERISSVLDLVLLEIGSYNTCKIEIDWDLLNSLVIEILYQSLKSETEQAVTSIKRGDTSISYATTQQSITALLGNYSDTIKRLIGCDSGVFFY</sequence>
<organism evidence="1 2">
    <name type="scientific">Enterococcus faecalis TX4248</name>
    <dbReference type="NCBI Taxonomy" id="749495"/>
    <lineage>
        <taxon>Bacteria</taxon>
        <taxon>Bacillati</taxon>
        <taxon>Bacillota</taxon>
        <taxon>Bacilli</taxon>
        <taxon>Lactobacillales</taxon>
        <taxon>Enterococcaceae</taxon>
        <taxon>Enterococcus</taxon>
    </lineage>
</organism>
<name>A0A125W4H1_ENTFL</name>
<gene>
    <name evidence="1" type="ORF">HMPREF9498_02195</name>
</gene>
<protein>
    <submittedName>
        <fullName evidence="1">Uncharacterized protein</fullName>
    </submittedName>
</protein>
<comment type="caution">
    <text evidence="1">The sequence shown here is derived from an EMBL/GenBank/DDBJ whole genome shotgun (WGS) entry which is preliminary data.</text>
</comment>
<dbReference type="AlphaFoldDB" id="A0A125W4H1"/>
<proteinExistence type="predicted"/>
<evidence type="ECO:0000313" key="2">
    <source>
        <dbReference type="Proteomes" id="UP000004846"/>
    </source>
</evidence>
<dbReference type="EMBL" id="AEBR01000073">
    <property type="protein sequence ID" value="EFM82184.1"/>
    <property type="molecule type" value="Genomic_DNA"/>
</dbReference>
<accession>A0A125W4H1</accession>
<reference evidence="1 2" key="1">
    <citation type="submission" date="2010-07" db="EMBL/GenBank/DDBJ databases">
        <authorList>
            <person name="Sid Ahmed O."/>
        </authorList>
    </citation>
    <scope>NUCLEOTIDE SEQUENCE [LARGE SCALE GENOMIC DNA]</scope>
    <source>
        <strain evidence="1 2">TX4248</strain>
    </source>
</reference>
<dbReference type="Proteomes" id="UP000004846">
    <property type="component" value="Unassembled WGS sequence"/>
</dbReference>
<evidence type="ECO:0000313" key="1">
    <source>
        <dbReference type="EMBL" id="EFM82184.1"/>
    </source>
</evidence>
<dbReference type="HOGENOM" id="CLU_2129562_0_0_9"/>
<dbReference type="RefSeq" id="WP_002402417.1">
    <property type="nucleotide sequence ID" value="NZ_GL454469.1"/>
</dbReference>